<organism evidence="1 2">
    <name type="scientific">Yarrowia lipolytica</name>
    <name type="common">Candida lipolytica</name>
    <dbReference type="NCBI Taxonomy" id="4952"/>
    <lineage>
        <taxon>Eukaryota</taxon>
        <taxon>Fungi</taxon>
        <taxon>Dikarya</taxon>
        <taxon>Ascomycota</taxon>
        <taxon>Saccharomycotina</taxon>
        <taxon>Dipodascomycetes</taxon>
        <taxon>Dipodascales</taxon>
        <taxon>Dipodascales incertae sedis</taxon>
        <taxon>Yarrowia</taxon>
    </lineage>
</organism>
<evidence type="ECO:0000313" key="2">
    <source>
        <dbReference type="Proteomes" id="UP000182444"/>
    </source>
</evidence>
<protein>
    <submittedName>
        <fullName evidence="1">Uncharacterized protein</fullName>
    </submittedName>
</protein>
<gene>
    <name evidence="1" type="ORF">YALI1_B01485g</name>
</gene>
<dbReference type="GeneID" id="94582589"/>
<reference evidence="1 2" key="1">
    <citation type="journal article" date="2016" name="PLoS ONE">
        <title>Sequence Assembly of Yarrowia lipolytica Strain W29/CLIB89 Shows Transposable Element Diversity.</title>
        <authorList>
            <person name="Magnan C."/>
            <person name="Yu J."/>
            <person name="Chang I."/>
            <person name="Jahn E."/>
            <person name="Kanomata Y."/>
            <person name="Wu J."/>
            <person name="Zeller M."/>
            <person name="Oakes M."/>
            <person name="Baldi P."/>
            <person name="Sandmeyer S."/>
        </authorList>
    </citation>
    <scope>NUCLEOTIDE SEQUENCE [LARGE SCALE GENOMIC DNA]</scope>
    <source>
        <strain evidence="2">CLIB89(W29)</strain>
    </source>
</reference>
<dbReference type="VEuPathDB" id="FungiDB:YALI1_B01485g"/>
<dbReference type="Proteomes" id="UP000182444">
    <property type="component" value="Chromosome 1B"/>
</dbReference>
<accession>A0A1D8N5Y0</accession>
<sequence>MVASWEMVTHPTPALRLVTEWNGPPDQISSVGPRRLTIIFWLLQLHHSLSTRSLPTRSPDTPSNHRSKTAAQFAHTCIFQGASFLPRYNRAALKLSG</sequence>
<dbReference type="RefSeq" id="XP_068138027.1">
    <property type="nucleotide sequence ID" value="XM_068281926.1"/>
</dbReference>
<evidence type="ECO:0000313" key="1">
    <source>
        <dbReference type="EMBL" id="AOW01035.1"/>
    </source>
</evidence>
<name>A0A1D8N5Y0_YARLL</name>
<dbReference type="AlphaFoldDB" id="A0A1D8N5Y0"/>
<proteinExistence type="predicted"/>
<dbReference type="EMBL" id="CP017554">
    <property type="protein sequence ID" value="AOW01035.1"/>
    <property type="molecule type" value="Genomic_DNA"/>
</dbReference>